<organism evidence="2 3">
    <name type="scientific">Elysia crispata</name>
    <name type="common">lettuce slug</name>
    <dbReference type="NCBI Taxonomy" id="231223"/>
    <lineage>
        <taxon>Eukaryota</taxon>
        <taxon>Metazoa</taxon>
        <taxon>Spiralia</taxon>
        <taxon>Lophotrochozoa</taxon>
        <taxon>Mollusca</taxon>
        <taxon>Gastropoda</taxon>
        <taxon>Heterobranchia</taxon>
        <taxon>Euthyneura</taxon>
        <taxon>Panpulmonata</taxon>
        <taxon>Sacoglossa</taxon>
        <taxon>Placobranchoidea</taxon>
        <taxon>Plakobranchidae</taxon>
        <taxon>Elysia</taxon>
    </lineage>
</organism>
<accession>A0AAE1D4I2</accession>
<feature type="transmembrane region" description="Helical" evidence="1">
    <location>
        <begin position="12"/>
        <end position="32"/>
    </location>
</feature>
<evidence type="ECO:0000313" key="3">
    <source>
        <dbReference type="Proteomes" id="UP001283361"/>
    </source>
</evidence>
<protein>
    <submittedName>
        <fullName evidence="2">Uncharacterized protein</fullName>
    </submittedName>
</protein>
<dbReference type="Proteomes" id="UP001283361">
    <property type="component" value="Unassembled WGS sequence"/>
</dbReference>
<keyword evidence="1" id="KW-1133">Transmembrane helix</keyword>
<sequence length="100" mass="11556">MTRIVEKISTMSTGTILTMIARVGFSTFYNIIEDTRPKQKRREYFFTNKNGHRIKVCAAFFLRTLEYSSNSVIKCLEKSSPAENIFVRPDQRGKHKPAHA</sequence>
<reference evidence="2" key="1">
    <citation type="journal article" date="2023" name="G3 (Bethesda)">
        <title>A reference genome for the long-term kleptoplast-retaining sea slug Elysia crispata morphotype clarki.</title>
        <authorList>
            <person name="Eastman K.E."/>
            <person name="Pendleton A.L."/>
            <person name="Shaikh M.A."/>
            <person name="Suttiyut T."/>
            <person name="Ogas R."/>
            <person name="Tomko P."/>
            <person name="Gavelis G."/>
            <person name="Widhalm J.R."/>
            <person name="Wisecaver J.H."/>
        </authorList>
    </citation>
    <scope>NUCLEOTIDE SEQUENCE</scope>
    <source>
        <strain evidence="2">ECLA1</strain>
    </source>
</reference>
<keyword evidence="1" id="KW-0472">Membrane</keyword>
<evidence type="ECO:0000313" key="2">
    <source>
        <dbReference type="EMBL" id="KAK3756223.1"/>
    </source>
</evidence>
<dbReference type="EMBL" id="JAWDGP010005532">
    <property type="protein sequence ID" value="KAK3756223.1"/>
    <property type="molecule type" value="Genomic_DNA"/>
</dbReference>
<keyword evidence="3" id="KW-1185">Reference proteome</keyword>
<dbReference type="AlphaFoldDB" id="A0AAE1D4I2"/>
<proteinExistence type="predicted"/>
<name>A0AAE1D4I2_9GAST</name>
<comment type="caution">
    <text evidence="2">The sequence shown here is derived from an EMBL/GenBank/DDBJ whole genome shotgun (WGS) entry which is preliminary data.</text>
</comment>
<evidence type="ECO:0000256" key="1">
    <source>
        <dbReference type="SAM" id="Phobius"/>
    </source>
</evidence>
<gene>
    <name evidence="2" type="ORF">RRG08_021858</name>
</gene>
<keyword evidence="1" id="KW-0812">Transmembrane</keyword>